<evidence type="ECO:0000313" key="6">
    <source>
        <dbReference type="EMBL" id="GAA1705295.1"/>
    </source>
</evidence>
<dbReference type="PANTHER" id="PTHR48111:SF36">
    <property type="entry name" value="TRANSCRIPTIONAL REGULATORY PROTEIN CUTR"/>
    <property type="match status" value="1"/>
</dbReference>
<feature type="domain" description="OmpR/PhoB-type" evidence="5">
    <location>
        <begin position="112"/>
        <end position="206"/>
    </location>
</feature>
<feature type="DNA-binding region" description="OmpR/PhoB-type" evidence="3">
    <location>
        <begin position="112"/>
        <end position="206"/>
    </location>
</feature>
<reference evidence="7" key="1">
    <citation type="journal article" date="2019" name="Int. J. Syst. Evol. Microbiol.">
        <title>The Global Catalogue of Microorganisms (GCM) 10K type strain sequencing project: providing services to taxonomists for standard genome sequencing and annotation.</title>
        <authorList>
            <consortium name="The Broad Institute Genomics Platform"/>
            <consortium name="The Broad Institute Genome Sequencing Center for Infectious Disease"/>
            <person name="Wu L."/>
            <person name="Ma J."/>
        </authorList>
    </citation>
    <scope>NUCLEOTIDE SEQUENCE [LARGE SCALE GENOMIC DNA]</scope>
    <source>
        <strain evidence="7">JCM 14718</strain>
    </source>
</reference>
<keyword evidence="1 3" id="KW-0238">DNA-binding</keyword>
<dbReference type="PANTHER" id="PTHR48111">
    <property type="entry name" value="REGULATOR OF RPOS"/>
    <property type="match status" value="1"/>
</dbReference>
<dbReference type="InterPro" id="IPR011006">
    <property type="entry name" value="CheY-like_superfamily"/>
</dbReference>
<evidence type="ECO:0000256" key="3">
    <source>
        <dbReference type="PROSITE-ProRule" id="PRU01091"/>
    </source>
</evidence>
<dbReference type="SMART" id="SM00448">
    <property type="entry name" value="REC"/>
    <property type="match status" value="1"/>
</dbReference>
<dbReference type="InterPro" id="IPR036388">
    <property type="entry name" value="WH-like_DNA-bd_sf"/>
</dbReference>
<protein>
    <submittedName>
        <fullName evidence="6">Response regulator transcription factor</fullName>
    </submittedName>
</protein>
<dbReference type="PROSITE" id="PS51755">
    <property type="entry name" value="OMPR_PHOB"/>
    <property type="match status" value="1"/>
</dbReference>
<dbReference type="Proteomes" id="UP001500618">
    <property type="component" value="Unassembled WGS sequence"/>
</dbReference>
<dbReference type="Pfam" id="PF00072">
    <property type="entry name" value="Response_reg"/>
    <property type="match status" value="1"/>
</dbReference>
<keyword evidence="2" id="KW-0597">Phosphoprotein</keyword>
<dbReference type="SUPFAM" id="SSF52172">
    <property type="entry name" value="CheY-like"/>
    <property type="match status" value="1"/>
</dbReference>
<name>A0ABP4UHP0_9ACTN</name>
<evidence type="ECO:0000259" key="4">
    <source>
        <dbReference type="PROSITE" id="PS50110"/>
    </source>
</evidence>
<proteinExistence type="predicted"/>
<sequence>MRFAVHTALRGAGFAVDSVGDLPDADVELAVNSYDCAVFDRRLPGGDSLSYVRDRRAAGWAVPVLFLTGLSTVPHLVEGLAYGDDYVTKPFEMAVLEARVRRLCLQVVPGPPPVLRCGDLELDPGRREVRRAGTLLTLTKTQFAVLELLMTKQPEPVSTRVLMEQCWDELEPDPNRVQVLIGQLRRKLHDPPIIETVLRRGYRLIPPRP</sequence>
<feature type="domain" description="Response regulatory" evidence="4">
    <location>
        <begin position="1"/>
        <end position="104"/>
    </location>
</feature>
<dbReference type="EMBL" id="BAAANY010000030">
    <property type="protein sequence ID" value="GAA1705295.1"/>
    <property type="molecule type" value="Genomic_DNA"/>
</dbReference>
<gene>
    <name evidence="6" type="ORF">GCM10009765_63120</name>
</gene>
<comment type="caution">
    <text evidence="6">The sequence shown here is derived from an EMBL/GenBank/DDBJ whole genome shotgun (WGS) entry which is preliminary data.</text>
</comment>
<accession>A0ABP4UHP0</accession>
<keyword evidence="7" id="KW-1185">Reference proteome</keyword>
<feature type="modified residue" description="4-aspartylphosphate" evidence="2">
    <location>
        <position position="40"/>
    </location>
</feature>
<dbReference type="PROSITE" id="PS50110">
    <property type="entry name" value="RESPONSE_REGULATORY"/>
    <property type="match status" value="1"/>
</dbReference>
<dbReference type="Pfam" id="PF00486">
    <property type="entry name" value="Trans_reg_C"/>
    <property type="match status" value="1"/>
</dbReference>
<dbReference type="SMART" id="SM00862">
    <property type="entry name" value="Trans_reg_C"/>
    <property type="match status" value="1"/>
</dbReference>
<evidence type="ECO:0000256" key="2">
    <source>
        <dbReference type="PROSITE-ProRule" id="PRU00169"/>
    </source>
</evidence>
<evidence type="ECO:0000313" key="7">
    <source>
        <dbReference type="Proteomes" id="UP001500618"/>
    </source>
</evidence>
<dbReference type="InterPro" id="IPR001789">
    <property type="entry name" value="Sig_transdc_resp-reg_receiver"/>
</dbReference>
<dbReference type="InterPro" id="IPR039420">
    <property type="entry name" value="WalR-like"/>
</dbReference>
<dbReference type="Gene3D" id="1.10.10.10">
    <property type="entry name" value="Winged helix-like DNA-binding domain superfamily/Winged helix DNA-binding domain"/>
    <property type="match status" value="1"/>
</dbReference>
<evidence type="ECO:0000256" key="1">
    <source>
        <dbReference type="ARBA" id="ARBA00023125"/>
    </source>
</evidence>
<evidence type="ECO:0000259" key="5">
    <source>
        <dbReference type="PROSITE" id="PS51755"/>
    </source>
</evidence>
<organism evidence="6 7">
    <name type="scientific">Fodinicola feengrottensis</name>
    <dbReference type="NCBI Taxonomy" id="435914"/>
    <lineage>
        <taxon>Bacteria</taxon>
        <taxon>Bacillati</taxon>
        <taxon>Actinomycetota</taxon>
        <taxon>Actinomycetes</taxon>
        <taxon>Mycobacteriales</taxon>
        <taxon>Fodinicola</taxon>
    </lineage>
</organism>
<dbReference type="CDD" id="cd00383">
    <property type="entry name" value="trans_reg_C"/>
    <property type="match status" value="1"/>
</dbReference>
<dbReference type="Gene3D" id="3.40.50.2300">
    <property type="match status" value="1"/>
</dbReference>
<dbReference type="InterPro" id="IPR001867">
    <property type="entry name" value="OmpR/PhoB-type_DNA-bd"/>
</dbReference>
<dbReference type="SUPFAM" id="SSF46894">
    <property type="entry name" value="C-terminal effector domain of the bipartite response regulators"/>
    <property type="match status" value="1"/>
</dbReference>
<dbReference type="InterPro" id="IPR016032">
    <property type="entry name" value="Sig_transdc_resp-reg_C-effctor"/>
</dbReference>